<evidence type="ECO:0000313" key="2">
    <source>
        <dbReference type="Proteomes" id="UP001175000"/>
    </source>
</evidence>
<organism evidence="1 2">
    <name type="scientific">Immersiella caudata</name>
    <dbReference type="NCBI Taxonomy" id="314043"/>
    <lineage>
        <taxon>Eukaryota</taxon>
        <taxon>Fungi</taxon>
        <taxon>Dikarya</taxon>
        <taxon>Ascomycota</taxon>
        <taxon>Pezizomycotina</taxon>
        <taxon>Sordariomycetes</taxon>
        <taxon>Sordariomycetidae</taxon>
        <taxon>Sordariales</taxon>
        <taxon>Lasiosphaeriaceae</taxon>
        <taxon>Immersiella</taxon>
    </lineage>
</organism>
<evidence type="ECO:0000313" key="1">
    <source>
        <dbReference type="EMBL" id="KAK0611415.1"/>
    </source>
</evidence>
<dbReference type="AlphaFoldDB" id="A0AA39U5I7"/>
<accession>A0AA39U5I7</accession>
<sequence>MAAPRGVSALNPWSSFSNTMHSLGATVRPQTQLPGGFYGDFVNPIPQFDVLGTQFPVPVNLDQQDVVTLGPMDAHKIVACHRATEPLIKANLRPSLHRFGQGVLHPAPAIFPPLHPRSNTNENLFSRHTIACAGIQLAYHLVPLCGFPAHENCDGWSSWQQPASVTHFSLGFALTTEACEDDTIPSRVHRIRYEKQELVKPSVPFTSPWVYTHGGRYHTFSAKPSWEDALQTESPLIGLPVLASRLQVFF</sequence>
<reference evidence="1" key="1">
    <citation type="submission" date="2023-06" db="EMBL/GenBank/DDBJ databases">
        <title>Genome-scale phylogeny and comparative genomics of the fungal order Sordariales.</title>
        <authorList>
            <consortium name="Lawrence Berkeley National Laboratory"/>
            <person name="Hensen N."/>
            <person name="Bonometti L."/>
            <person name="Westerberg I."/>
            <person name="Brannstrom I.O."/>
            <person name="Guillou S."/>
            <person name="Cros-Aarteil S."/>
            <person name="Calhoun S."/>
            <person name="Haridas S."/>
            <person name="Kuo A."/>
            <person name="Mondo S."/>
            <person name="Pangilinan J."/>
            <person name="Riley R."/>
            <person name="Labutti K."/>
            <person name="Andreopoulos B."/>
            <person name="Lipzen A."/>
            <person name="Chen C."/>
            <person name="Yanf M."/>
            <person name="Daum C."/>
            <person name="Ng V."/>
            <person name="Clum A."/>
            <person name="Steindorff A."/>
            <person name="Ohm R."/>
            <person name="Martin F."/>
            <person name="Silar P."/>
            <person name="Natvig D."/>
            <person name="Lalanne C."/>
            <person name="Gautier V."/>
            <person name="Ament-Velasquez S.L."/>
            <person name="Kruys A."/>
            <person name="Hutchinson M.I."/>
            <person name="Powell A.J."/>
            <person name="Barry K."/>
            <person name="Miller A.N."/>
            <person name="Grigoriev I.V."/>
            <person name="Debuchy R."/>
            <person name="Gladieux P."/>
            <person name="Thoren M.H."/>
            <person name="Johannesson H."/>
        </authorList>
    </citation>
    <scope>NUCLEOTIDE SEQUENCE</scope>
    <source>
        <strain evidence="1">CBS 606.72</strain>
    </source>
</reference>
<dbReference type="EMBL" id="JAULSU010000007">
    <property type="protein sequence ID" value="KAK0611415.1"/>
    <property type="molecule type" value="Genomic_DNA"/>
</dbReference>
<gene>
    <name evidence="1" type="ORF">B0T14DRAFT_327832</name>
</gene>
<proteinExistence type="predicted"/>
<protein>
    <submittedName>
        <fullName evidence="1">Uncharacterized protein</fullName>
    </submittedName>
</protein>
<keyword evidence="2" id="KW-1185">Reference proteome</keyword>
<name>A0AA39U5I7_9PEZI</name>
<comment type="caution">
    <text evidence="1">The sequence shown here is derived from an EMBL/GenBank/DDBJ whole genome shotgun (WGS) entry which is preliminary data.</text>
</comment>
<dbReference type="Proteomes" id="UP001175000">
    <property type="component" value="Unassembled WGS sequence"/>
</dbReference>